<accession>A0A1X7V889</accession>
<feature type="compositionally biased region" description="Polar residues" evidence="1">
    <location>
        <begin position="761"/>
        <end position="776"/>
    </location>
</feature>
<dbReference type="InterPro" id="IPR036116">
    <property type="entry name" value="FN3_sf"/>
</dbReference>
<dbReference type="SUPFAM" id="SSF48726">
    <property type="entry name" value="Immunoglobulin"/>
    <property type="match status" value="1"/>
</dbReference>
<evidence type="ECO:0000259" key="3">
    <source>
        <dbReference type="PROSITE" id="PS50853"/>
    </source>
</evidence>
<dbReference type="EnsemblMetazoa" id="Aqu2.1.36193_001">
    <property type="protein sequence ID" value="Aqu2.1.36193_001"/>
    <property type="gene ID" value="Aqu2.1.36193"/>
</dbReference>
<dbReference type="InParanoid" id="A0A1X7V889"/>
<evidence type="ECO:0000256" key="2">
    <source>
        <dbReference type="SAM" id="Phobius"/>
    </source>
</evidence>
<dbReference type="OrthoDB" id="5983454at2759"/>
<dbReference type="eggNOG" id="KOG4228">
    <property type="taxonomic scope" value="Eukaryota"/>
</dbReference>
<dbReference type="PANTHER" id="PTHR46957">
    <property type="entry name" value="CYTOKINE RECEPTOR"/>
    <property type="match status" value="1"/>
</dbReference>
<organism evidence="4">
    <name type="scientific">Amphimedon queenslandica</name>
    <name type="common">Sponge</name>
    <dbReference type="NCBI Taxonomy" id="400682"/>
    <lineage>
        <taxon>Eukaryota</taxon>
        <taxon>Metazoa</taxon>
        <taxon>Porifera</taxon>
        <taxon>Demospongiae</taxon>
        <taxon>Heteroscleromorpha</taxon>
        <taxon>Haplosclerida</taxon>
        <taxon>Niphatidae</taxon>
        <taxon>Amphimedon</taxon>
    </lineage>
</organism>
<keyword evidence="2" id="KW-0472">Membrane</keyword>
<feature type="region of interest" description="Disordered" evidence="1">
    <location>
        <begin position="755"/>
        <end position="776"/>
    </location>
</feature>
<evidence type="ECO:0000256" key="1">
    <source>
        <dbReference type="SAM" id="MobiDB-lite"/>
    </source>
</evidence>
<dbReference type="PANTHER" id="PTHR46957:SF3">
    <property type="entry name" value="CYTOKINE RECEPTOR"/>
    <property type="match status" value="1"/>
</dbReference>
<dbReference type="InterPro" id="IPR050713">
    <property type="entry name" value="RTP_Phos/Ushers"/>
</dbReference>
<dbReference type="InterPro" id="IPR036179">
    <property type="entry name" value="Ig-like_dom_sf"/>
</dbReference>
<feature type="domain" description="Fibronectin type-III" evidence="3">
    <location>
        <begin position="472"/>
        <end position="566"/>
    </location>
</feature>
<dbReference type="PROSITE" id="PS50853">
    <property type="entry name" value="FN3"/>
    <property type="match status" value="3"/>
</dbReference>
<dbReference type="CDD" id="cd00063">
    <property type="entry name" value="FN3"/>
    <property type="match status" value="2"/>
</dbReference>
<sequence>MTTPATSLSSDILNSGQMLGLSFFAAFLLLIQHGKGQNPSNLPSNGVQLYLPFQDKIIPNYSMIDAMQFYDIDKNNDPDNTNDALWCQSANNRSNIGVWYYPNGTEVPLFHGNFDNVSAPRPVFTKRYKGQIALARKLSIAGFEGLYKCVIPDENEVYQTLVVGAYRTSTYNQNDGPDVDSFMKFSLLSANRLATPSVFSLSFRVYDSPPTTVNCTVNGSRISIDDLSRVVMSGSASVTNVIVTLKSREAGNYQCTVSNERVSNGTINGITAMANTSSLYINVSGMPTGLKTVRLNSSLTHLRLLWSHVQGAAGYEVFCEHLNNRSISNTTTPSVTITSDLSLSATYTFYVMSYSNGASLPSNPNVATVTLTHPSVDDLRHNSITSTNIVLSWSPPTDVTPANYTICRRCHRVCGSVETFMNFTASVPQHNSTNILPYSNCAFDLIGLYGSEEYILSRNFNATTSASRPTSPVGNIIFSSVRAESMIVSWDEVPCSGRNGPITGYSLTYTSVTSNISFTVNITSGDNRTLTLTGLLPNTDYTVSISPYNYGLLGPTEIVSHRTAQSIPGPISNLIPTDTNIQFINISWNPPAISNGLITVYEIRYRDQDDTTKPYATMNTTTTQHSISGLFPNSTYAISVRAYTAIGPGQWIDDTVLSTDEIPVVHNFSVTYLNSTAVSVKWVPNGATYYRVFYYTSNCKAQFVTYPGDIREAAIGGFCSCLENEFSISASFEISGKVFEGKKSPPVLPVKLISSSSSSSTEPTATSITQSTPGTTAVSETNSTLMAAVGLWVALILLLLSLIINVVLMLVLILLCRRLVATNPRKGVAATIQYPEIRECRETDDYIEMKASPAYDKNLKVEPVYESTDEIIYETTR</sequence>
<dbReference type="InterPro" id="IPR013783">
    <property type="entry name" value="Ig-like_fold"/>
</dbReference>
<proteinExistence type="predicted"/>
<dbReference type="Pfam" id="PF00041">
    <property type="entry name" value="fn3"/>
    <property type="match status" value="2"/>
</dbReference>
<keyword evidence="2" id="KW-1133">Transmembrane helix</keyword>
<feature type="domain" description="Fibronectin type-III" evidence="3">
    <location>
        <begin position="375"/>
        <end position="467"/>
    </location>
</feature>
<feature type="domain" description="Fibronectin type-III" evidence="3">
    <location>
        <begin position="570"/>
        <end position="662"/>
    </location>
</feature>
<dbReference type="PRINTS" id="PR00014">
    <property type="entry name" value="FNTYPEIII"/>
</dbReference>
<dbReference type="GO" id="GO:0016020">
    <property type="term" value="C:membrane"/>
    <property type="evidence" value="ECO:0007669"/>
    <property type="project" value="UniProtKB-SubCell"/>
</dbReference>
<dbReference type="SMART" id="SM00060">
    <property type="entry name" value="FN3"/>
    <property type="match status" value="4"/>
</dbReference>
<dbReference type="AlphaFoldDB" id="A0A1X7V889"/>
<name>A0A1X7V889_AMPQE</name>
<keyword evidence="2" id="KW-0812">Transmembrane</keyword>
<evidence type="ECO:0000313" key="4">
    <source>
        <dbReference type="EnsemblMetazoa" id="Aqu2.1.36193_001"/>
    </source>
</evidence>
<reference evidence="4" key="1">
    <citation type="submission" date="2017-05" db="UniProtKB">
        <authorList>
            <consortium name="EnsemblMetazoa"/>
        </authorList>
    </citation>
    <scope>IDENTIFICATION</scope>
</reference>
<protein>
    <recommendedName>
        <fullName evidence="3">Fibronectin type-III domain-containing protein</fullName>
    </recommendedName>
</protein>
<dbReference type="InterPro" id="IPR003961">
    <property type="entry name" value="FN3_dom"/>
</dbReference>
<dbReference type="SUPFAM" id="SSF49265">
    <property type="entry name" value="Fibronectin type III"/>
    <property type="match status" value="4"/>
</dbReference>
<feature type="transmembrane region" description="Helical" evidence="2">
    <location>
        <begin position="789"/>
        <end position="816"/>
    </location>
</feature>
<dbReference type="Gene3D" id="2.60.40.10">
    <property type="entry name" value="Immunoglobulins"/>
    <property type="match status" value="4"/>
</dbReference>